<name>A0A7Z0UC95_9HYPH</name>
<evidence type="ECO:0000313" key="3">
    <source>
        <dbReference type="Proteomes" id="UP000532162"/>
    </source>
</evidence>
<accession>A0A7Z0UC95</accession>
<dbReference type="RefSeq" id="WP_180694030.1">
    <property type="nucleotide sequence ID" value="NZ_JACCPJ010000001.1"/>
</dbReference>
<evidence type="ECO:0000256" key="1">
    <source>
        <dbReference type="SAM" id="MobiDB-lite"/>
    </source>
</evidence>
<reference evidence="2 3" key="1">
    <citation type="submission" date="2020-07" db="EMBL/GenBank/DDBJ databases">
        <authorList>
            <person name="Sun Q."/>
        </authorList>
    </citation>
    <scope>NUCLEOTIDE SEQUENCE [LARGE SCALE GENOMIC DNA]</scope>
    <source>
        <strain evidence="2 3">WYCCWR 11290</strain>
    </source>
</reference>
<dbReference type="Proteomes" id="UP000532162">
    <property type="component" value="Unassembled WGS sequence"/>
</dbReference>
<dbReference type="AlphaFoldDB" id="A0A7Z0UC95"/>
<organism evidence="2 3">
    <name type="scientific">Rhizobium changzhiense</name>
    <dbReference type="NCBI Taxonomy" id="2692317"/>
    <lineage>
        <taxon>Bacteria</taxon>
        <taxon>Pseudomonadati</taxon>
        <taxon>Pseudomonadota</taxon>
        <taxon>Alphaproteobacteria</taxon>
        <taxon>Hyphomicrobiales</taxon>
        <taxon>Rhizobiaceae</taxon>
        <taxon>Rhizobium/Agrobacterium group</taxon>
        <taxon>Rhizobium</taxon>
    </lineage>
</organism>
<evidence type="ECO:0000313" key="2">
    <source>
        <dbReference type="EMBL" id="NZD60961.1"/>
    </source>
</evidence>
<sequence>MKIDGGSLRQRNAPPADYSVDTASGEYQVADLCALQKPVELTYNRLHNAISLRGCAL</sequence>
<protein>
    <submittedName>
        <fullName evidence="2">Uncharacterized protein</fullName>
    </submittedName>
</protein>
<gene>
    <name evidence="2" type="ORF">HX900_07510</name>
</gene>
<feature type="region of interest" description="Disordered" evidence="1">
    <location>
        <begin position="1"/>
        <end position="20"/>
    </location>
</feature>
<dbReference type="EMBL" id="JACCPJ010000001">
    <property type="protein sequence ID" value="NZD60961.1"/>
    <property type="molecule type" value="Genomic_DNA"/>
</dbReference>
<comment type="caution">
    <text evidence="2">The sequence shown here is derived from an EMBL/GenBank/DDBJ whole genome shotgun (WGS) entry which is preliminary data.</text>
</comment>
<proteinExistence type="predicted"/>